<reference evidence="8" key="1">
    <citation type="submission" date="2023-07" db="EMBL/GenBank/DDBJ databases">
        <title>A chromosome-level genome assembly of Lolium multiflorum.</title>
        <authorList>
            <person name="Chen Y."/>
            <person name="Copetti D."/>
            <person name="Kolliker R."/>
            <person name="Studer B."/>
        </authorList>
    </citation>
    <scope>NUCLEOTIDE SEQUENCE</scope>
    <source>
        <strain evidence="8">02402/16</strain>
        <tissue evidence="8">Leaf</tissue>
    </source>
</reference>
<dbReference type="Proteomes" id="UP001231189">
    <property type="component" value="Unassembled WGS sequence"/>
</dbReference>
<dbReference type="InterPro" id="IPR036955">
    <property type="entry name" value="AP2/ERF_dom_sf"/>
</dbReference>
<feature type="region of interest" description="Disordered" evidence="6">
    <location>
        <begin position="1"/>
        <end position="37"/>
    </location>
</feature>
<comment type="subcellular location">
    <subcellularLocation>
        <location evidence="1">Nucleus</location>
    </subcellularLocation>
</comment>
<evidence type="ECO:0000256" key="6">
    <source>
        <dbReference type="SAM" id="MobiDB-lite"/>
    </source>
</evidence>
<dbReference type="FunFam" id="3.30.730.10:FF:000001">
    <property type="entry name" value="Ethylene-responsive transcription factor 2"/>
    <property type="match status" value="1"/>
</dbReference>
<protein>
    <recommendedName>
        <fullName evidence="7">AP2/ERF domain-containing protein</fullName>
    </recommendedName>
</protein>
<dbReference type="GO" id="GO:0003700">
    <property type="term" value="F:DNA-binding transcription factor activity"/>
    <property type="evidence" value="ECO:0007669"/>
    <property type="project" value="InterPro"/>
</dbReference>
<keyword evidence="2" id="KW-0805">Transcription regulation</keyword>
<accession>A0AAD8X706</accession>
<dbReference type="InterPro" id="IPR001471">
    <property type="entry name" value="AP2/ERF_dom"/>
</dbReference>
<feature type="compositionally biased region" description="Basic and acidic residues" evidence="6">
    <location>
        <begin position="1"/>
        <end position="13"/>
    </location>
</feature>
<evidence type="ECO:0000259" key="7">
    <source>
        <dbReference type="PROSITE" id="PS51032"/>
    </source>
</evidence>
<dbReference type="SMART" id="SM00380">
    <property type="entry name" value="AP2"/>
    <property type="match status" value="1"/>
</dbReference>
<dbReference type="InterPro" id="IPR016177">
    <property type="entry name" value="DNA-bd_dom_sf"/>
</dbReference>
<evidence type="ECO:0000256" key="5">
    <source>
        <dbReference type="ARBA" id="ARBA00023242"/>
    </source>
</evidence>
<dbReference type="PRINTS" id="PR00367">
    <property type="entry name" value="ETHRSPELEMNT"/>
</dbReference>
<keyword evidence="3" id="KW-0238">DNA-binding</keyword>
<feature type="compositionally biased region" description="Low complexity" evidence="6">
    <location>
        <begin position="18"/>
        <end position="29"/>
    </location>
</feature>
<dbReference type="GO" id="GO:0005634">
    <property type="term" value="C:nucleus"/>
    <property type="evidence" value="ECO:0007669"/>
    <property type="project" value="UniProtKB-SubCell"/>
</dbReference>
<evidence type="ECO:0000256" key="2">
    <source>
        <dbReference type="ARBA" id="ARBA00023015"/>
    </source>
</evidence>
<keyword evidence="4" id="KW-0804">Transcription</keyword>
<comment type="caution">
    <text evidence="8">The sequence shown here is derived from an EMBL/GenBank/DDBJ whole genome shotgun (WGS) entry which is preliminary data.</text>
</comment>
<organism evidence="8 9">
    <name type="scientific">Lolium multiflorum</name>
    <name type="common">Italian ryegrass</name>
    <name type="synonym">Lolium perenne subsp. multiflorum</name>
    <dbReference type="NCBI Taxonomy" id="4521"/>
    <lineage>
        <taxon>Eukaryota</taxon>
        <taxon>Viridiplantae</taxon>
        <taxon>Streptophyta</taxon>
        <taxon>Embryophyta</taxon>
        <taxon>Tracheophyta</taxon>
        <taxon>Spermatophyta</taxon>
        <taxon>Magnoliopsida</taxon>
        <taxon>Liliopsida</taxon>
        <taxon>Poales</taxon>
        <taxon>Poaceae</taxon>
        <taxon>BOP clade</taxon>
        <taxon>Pooideae</taxon>
        <taxon>Poodae</taxon>
        <taxon>Poeae</taxon>
        <taxon>Poeae Chloroplast Group 2 (Poeae type)</taxon>
        <taxon>Loliodinae</taxon>
        <taxon>Loliinae</taxon>
        <taxon>Lolium</taxon>
    </lineage>
</organism>
<dbReference type="PROSITE" id="PS51032">
    <property type="entry name" value="AP2_ERF"/>
    <property type="match status" value="1"/>
</dbReference>
<proteinExistence type="predicted"/>
<gene>
    <name evidence="8" type="ORF">QYE76_014667</name>
</gene>
<keyword evidence="5" id="KW-0539">Nucleus</keyword>
<dbReference type="GO" id="GO:0003677">
    <property type="term" value="F:DNA binding"/>
    <property type="evidence" value="ECO:0007669"/>
    <property type="project" value="UniProtKB-KW"/>
</dbReference>
<dbReference type="EMBL" id="JAUUTY010000001">
    <property type="protein sequence ID" value="KAK1697970.1"/>
    <property type="molecule type" value="Genomic_DNA"/>
</dbReference>
<dbReference type="Pfam" id="PF00847">
    <property type="entry name" value="AP2"/>
    <property type="match status" value="1"/>
</dbReference>
<evidence type="ECO:0000256" key="4">
    <source>
        <dbReference type="ARBA" id="ARBA00023163"/>
    </source>
</evidence>
<dbReference type="Gene3D" id="3.30.730.10">
    <property type="entry name" value="AP2/ERF domain"/>
    <property type="match status" value="1"/>
</dbReference>
<evidence type="ECO:0000256" key="3">
    <source>
        <dbReference type="ARBA" id="ARBA00023125"/>
    </source>
</evidence>
<dbReference type="SUPFAM" id="SSF54171">
    <property type="entry name" value="DNA-binding domain"/>
    <property type="match status" value="1"/>
</dbReference>
<evidence type="ECO:0000256" key="1">
    <source>
        <dbReference type="ARBA" id="ARBA00004123"/>
    </source>
</evidence>
<dbReference type="AlphaFoldDB" id="A0AAD8X706"/>
<evidence type="ECO:0000313" key="9">
    <source>
        <dbReference type="Proteomes" id="UP001231189"/>
    </source>
</evidence>
<feature type="domain" description="AP2/ERF" evidence="7">
    <location>
        <begin position="35"/>
        <end position="92"/>
    </location>
</feature>
<dbReference type="PANTHER" id="PTHR31677">
    <property type="entry name" value="AP2 DOMAIN CLASS TRANSCRIPTION FACTOR"/>
    <property type="match status" value="1"/>
</dbReference>
<name>A0AAD8X706_LOLMU</name>
<dbReference type="CDD" id="cd00018">
    <property type="entry name" value="AP2"/>
    <property type="match status" value="1"/>
</dbReference>
<evidence type="ECO:0000313" key="8">
    <source>
        <dbReference type="EMBL" id="KAK1697970.1"/>
    </source>
</evidence>
<dbReference type="PANTHER" id="PTHR31677:SF77">
    <property type="entry name" value="OS05G0497200 PROTEIN"/>
    <property type="match status" value="1"/>
</dbReference>
<sequence>MQMQRVKQERDTSGIRGGSASAAGGRAEAQPPHAHYRGVRKRPWGRYAAEIRDPWKKTRVWLGTYDTPVDAALAYDRAALALRGPKARTNFGTGQGQHPYPFPHLPLQPGALLPPRPPTAPGPGLFGGGLDVARPSPWHCVYFPARRLSSTVLDFLAQPLLPVKMEDAAPALPSTVLELRTGPTVPAFDLNEPPSLLYGS</sequence>
<keyword evidence="9" id="KW-1185">Reference proteome</keyword>